<dbReference type="OrthoDB" id="4788989at2759"/>
<proteinExistence type="predicted"/>
<gene>
    <name evidence="7" type="ORF">MERR_LOCUS42888</name>
</gene>
<feature type="domain" description="E3 ubiquitin-protein ligase Sina-like RING finger" evidence="6">
    <location>
        <begin position="80"/>
        <end position="102"/>
    </location>
</feature>
<feature type="chain" id="PRO_5025601552" description="E3 ubiquitin-protein ligase Sina-like RING finger domain-containing protein" evidence="5">
    <location>
        <begin position="22"/>
        <end position="107"/>
    </location>
</feature>
<dbReference type="GO" id="GO:0008270">
    <property type="term" value="F:zinc ion binding"/>
    <property type="evidence" value="ECO:0007669"/>
    <property type="project" value="UniProtKB-KW"/>
</dbReference>
<accession>A0A6D2KQQ1</accession>
<evidence type="ECO:0000256" key="5">
    <source>
        <dbReference type="SAM" id="SignalP"/>
    </source>
</evidence>
<keyword evidence="8" id="KW-1185">Reference proteome</keyword>
<evidence type="ECO:0000256" key="2">
    <source>
        <dbReference type="ARBA" id="ARBA00022771"/>
    </source>
</evidence>
<evidence type="ECO:0000259" key="6">
    <source>
        <dbReference type="Pfam" id="PF21362"/>
    </source>
</evidence>
<feature type="region of interest" description="Disordered" evidence="4">
    <location>
        <begin position="38"/>
        <end position="63"/>
    </location>
</feature>
<evidence type="ECO:0000313" key="7">
    <source>
        <dbReference type="EMBL" id="CAA7055652.1"/>
    </source>
</evidence>
<dbReference type="Proteomes" id="UP000467841">
    <property type="component" value="Unassembled WGS sequence"/>
</dbReference>
<keyword evidence="5" id="KW-0732">Signal</keyword>
<dbReference type="PANTHER" id="PTHR46632">
    <property type="entry name" value="E3 UBIQUITIN-PROTEIN LIGASE SINA-LIKE 4"/>
    <property type="match status" value="1"/>
</dbReference>
<evidence type="ECO:0000256" key="3">
    <source>
        <dbReference type="ARBA" id="ARBA00022833"/>
    </source>
</evidence>
<feature type="signal peptide" evidence="5">
    <location>
        <begin position="1"/>
        <end position="21"/>
    </location>
</feature>
<keyword evidence="2" id="KW-0863">Zinc-finger</keyword>
<dbReference type="PANTHER" id="PTHR46632:SF16">
    <property type="entry name" value="E3 UBIQUITIN-PROTEIN LIGASE SINA-LIKE 10"/>
    <property type="match status" value="1"/>
</dbReference>
<organism evidence="7 8">
    <name type="scientific">Microthlaspi erraticum</name>
    <dbReference type="NCBI Taxonomy" id="1685480"/>
    <lineage>
        <taxon>Eukaryota</taxon>
        <taxon>Viridiplantae</taxon>
        <taxon>Streptophyta</taxon>
        <taxon>Embryophyta</taxon>
        <taxon>Tracheophyta</taxon>
        <taxon>Spermatophyta</taxon>
        <taxon>Magnoliopsida</taxon>
        <taxon>eudicotyledons</taxon>
        <taxon>Gunneridae</taxon>
        <taxon>Pentapetalae</taxon>
        <taxon>rosids</taxon>
        <taxon>malvids</taxon>
        <taxon>Brassicales</taxon>
        <taxon>Brassicaceae</taxon>
        <taxon>Coluteocarpeae</taxon>
        <taxon>Microthlaspi</taxon>
    </lineage>
</organism>
<dbReference type="InterPro" id="IPR044286">
    <property type="entry name" value="SINL_plant"/>
</dbReference>
<keyword evidence="1" id="KW-0479">Metal-binding</keyword>
<reference evidence="7" key="1">
    <citation type="submission" date="2020-01" db="EMBL/GenBank/DDBJ databases">
        <authorList>
            <person name="Mishra B."/>
        </authorList>
    </citation>
    <scope>NUCLEOTIDE SEQUENCE [LARGE SCALE GENOMIC DNA]</scope>
</reference>
<feature type="compositionally biased region" description="Basic and acidic residues" evidence="4">
    <location>
        <begin position="53"/>
        <end position="63"/>
    </location>
</feature>
<dbReference type="AlphaFoldDB" id="A0A6D2KQQ1"/>
<keyword evidence="3" id="KW-0862">Zinc</keyword>
<dbReference type="InterPro" id="IPR049548">
    <property type="entry name" value="Sina-like_RING"/>
</dbReference>
<dbReference type="EMBL" id="CACVBM020001607">
    <property type="protein sequence ID" value="CAA7055652.1"/>
    <property type="molecule type" value="Genomic_DNA"/>
</dbReference>
<name>A0A6D2KQQ1_9BRAS</name>
<evidence type="ECO:0000313" key="8">
    <source>
        <dbReference type="Proteomes" id="UP000467841"/>
    </source>
</evidence>
<sequence length="107" mass="12417">MFMIGFVLFSASFLLIIHLLGFKEDKLINWVRDQRFVRQQQPSDQEEANIEETDVKHAEQDTTRDSPVYVTLLDPDVLECPTCCEPLKIPIFQCDNGHLSCFRDAKK</sequence>
<evidence type="ECO:0000256" key="1">
    <source>
        <dbReference type="ARBA" id="ARBA00022723"/>
    </source>
</evidence>
<protein>
    <recommendedName>
        <fullName evidence="6">E3 ubiquitin-protein ligase Sina-like RING finger domain-containing protein</fullName>
    </recommendedName>
</protein>
<comment type="caution">
    <text evidence="7">The sequence shown here is derived from an EMBL/GenBank/DDBJ whole genome shotgun (WGS) entry which is preliminary data.</text>
</comment>
<dbReference type="Pfam" id="PF21362">
    <property type="entry name" value="Sina_RING"/>
    <property type="match status" value="1"/>
</dbReference>
<evidence type="ECO:0000256" key="4">
    <source>
        <dbReference type="SAM" id="MobiDB-lite"/>
    </source>
</evidence>